<feature type="region of interest" description="Disordered" evidence="1">
    <location>
        <begin position="23"/>
        <end position="44"/>
    </location>
</feature>
<dbReference type="AlphaFoldDB" id="A0A453KBG5"/>
<keyword evidence="3" id="KW-1185">Reference proteome</keyword>
<accession>A0A453KBG5</accession>
<reference evidence="2" key="3">
    <citation type="journal article" date="2017" name="Nature">
        <title>Genome sequence of the progenitor of the wheat D genome Aegilops tauschii.</title>
        <authorList>
            <person name="Luo M.C."/>
            <person name="Gu Y.Q."/>
            <person name="Puiu D."/>
            <person name="Wang H."/>
            <person name="Twardziok S.O."/>
            <person name="Deal K.R."/>
            <person name="Huo N."/>
            <person name="Zhu T."/>
            <person name="Wang L."/>
            <person name="Wang Y."/>
            <person name="McGuire P.E."/>
            <person name="Liu S."/>
            <person name="Long H."/>
            <person name="Ramasamy R.K."/>
            <person name="Rodriguez J.C."/>
            <person name="Van S.L."/>
            <person name="Yuan L."/>
            <person name="Wang Z."/>
            <person name="Xia Z."/>
            <person name="Xiao L."/>
            <person name="Anderson O.D."/>
            <person name="Ouyang S."/>
            <person name="Liang Y."/>
            <person name="Zimin A.V."/>
            <person name="Pertea G."/>
            <person name="Qi P."/>
            <person name="Bennetzen J.L."/>
            <person name="Dai X."/>
            <person name="Dawson M.W."/>
            <person name="Muller H.G."/>
            <person name="Kugler K."/>
            <person name="Rivarola-Duarte L."/>
            <person name="Spannagl M."/>
            <person name="Mayer K.F.X."/>
            <person name="Lu F.H."/>
            <person name="Bevan M.W."/>
            <person name="Leroy P."/>
            <person name="Li P."/>
            <person name="You F.M."/>
            <person name="Sun Q."/>
            <person name="Liu Z."/>
            <person name="Lyons E."/>
            <person name="Wicker T."/>
            <person name="Salzberg S.L."/>
            <person name="Devos K.M."/>
            <person name="Dvorak J."/>
        </authorList>
    </citation>
    <scope>NUCLEOTIDE SEQUENCE [LARGE SCALE GENOMIC DNA]</scope>
    <source>
        <strain evidence="2">cv. AL8/78</strain>
    </source>
</reference>
<sequence length="44" mass="4751">MDPQLNETGRQQAVVVARRLSGEAKPAAVYTPPTSSVLPRPHKP</sequence>
<reference evidence="3" key="1">
    <citation type="journal article" date="2014" name="Science">
        <title>Ancient hybridizations among the ancestral genomes of bread wheat.</title>
        <authorList>
            <consortium name="International Wheat Genome Sequencing Consortium,"/>
            <person name="Marcussen T."/>
            <person name="Sandve S.R."/>
            <person name="Heier L."/>
            <person name="Spannagl M."/>
            <person name="Pfeifer M."/>
            <person name="Jakobsen K.S."/>
            <person name="Wulff B.B."/>
            <person name="Steuernagel B."/>
            <person name="Mayer K.F."/>
            <person name="Olsen O.A."/>
        </authorList>
    </citation>
    <scope>NUCLEOTIDE SEQUENCE [LARGE SCALE GENOMIC DNA]</scope>
    <source>
        <strain evidence="3">cv. AL8/78</strain>
    </source>
</reference>
<dbReference type="Gramene" id="AET5Gv20363000.14">
    <property type="protein sequence ID" value="AET5Gv20363000.14"/>
    <property type="gene ID" value="AET5Gv20363000"/>
</dbReference>
<protein>
    <submittedName>
        <fullName evidence="2">Uncharacterized protein</fullName>
    </submittedName>
</protein>
<reference evidence="2" key="5">
    <citation type="journal article" date="2021" name="G3 (Bethesda)">
        <title>Aegilops tauschii genome assembly Aet v5.0 features greater sequence contiguity and improved annotation.</title>
        <authorList>
            <person name="Wang L."/>
            <person name="Zhu T."/>
            <person name="Rodriguez J.C."/>
            <person name="Deal K.R."/>
            <person name="Dubcovsky J."/>
            <person name="McGuire P.E."/>
            <person name="Lux T."/>
            <person name="Spannagl M."/>
            <person name="Mayer K.F.X."/>
            <person name="Baldrich P."/>
            <person name="Meyers B.C."/>
            <person name="Huo N."/>
            <person name="Gu Y.Q."/>
            <person name="Zhou H."/>
            <person name="Devos K.M."/>
            <person name="Bennetzen J.L."/>
            <person name="Unver T."/>
            <person name="Budak H."/>
            <person name="Gulick P.J."/>
            <person name="Galiba G."/>
            <person name="Kalapos B."/>
            <person name="Nelson D.R."/>
            <person name="Li P."/>
            <person name="You F.M."/>
            <person name="Luo M.C."/>
            <person name="Dvorak J."/>
        </authorList>
    </citation>
    <scope>NUCLEOTIDE SEQUENCE [LARGE SCALE GENOMIC DNA]</scope>
    <source>
        <strain evidence="2">cv. AL8/78</strain>
    </source>
</reference>
<dbReference type="EnsemblPlants" id="AET5Gv20363000.14">
    <property type="protein sequence ID" value="AET5Gv20363000.14"/>
    <property type="gene ID" value="AET5Gv20363000"/>
</dbReference>
<reference evidence="3" key="2">
    <citation type="journal article" date="2017" name="Nat. Plants">
        <title>The Aegilops tauschii genome reveals multiple impacts of transposons.</title>
        <authorList>
            <person name="Zhao G."/>
            <person name="Zou C."/>
            <person name="Li K."/>
            <person name="Wang K."/>
            <person name="Li T."/>
            <person name="Gao L."/>
            <person name="Zhang X."/>
            <person name="Wang H."/>
            <person name="Yang Z."/>
            <person name="Liu X."/>
            <person name="Jiang W."/>
            <person name="Mao L."/>
            <person name="Kong X."/>
            <person name="Jiao Y."/>
            <person name="Jia J."/>
        </authorList>
    </citation>
    <scope>NUCLEOTIDE SEQUENCE [LARGE SCALE GENOMIC DNA]</scope>
    <source>
        <strain evidence="3">cv. AL8/78</strain>
    </source>
</reference>
<proteinExistence type="predicted"/>
<name>A0A453KBG5_AEGTS</name>
<evidence type="ECO:0000313" key="3">
    <source>
        <dbReference type="Proteomes" id="UP000015105"/>
    </source>
</evidence>
<dbReference type="Proteomes" id="UP000015105">
    <property type="component" value="Chromosome 5D"/>
</dbReference>
<reference evidence="2" key="4">
    <citation type="submission" date="2019-03" db="UniProtKB">
        <authorList>
            <consortium name="EnsemblPlants"/>
        </authorList>
    </citation>
    <scope>IDENTIFICATION</scope>
</reference>
<evidence type="ECO:0000256" key="1">
    <source>
        <dbReference type="SAM" id="MobiDB-lite"/>
    </source>
</evidence>
<organism evidence="2 3">
    <name type="scientific">Aegilops tauschii subsp. strangulata</name>
    <name type="common">Goatgrass</name>
    <dbReference type="NCBI Taxonomy" id="200361"/>
    <lineage>
        <taxon>Eukaryota</taxon>
        <taxon>Viridiplantae</taxon>
        <taxon>Streptophyta</taxon>
        <taxon>Embryophyta</taxon>
        <taxon>Tracheophyta</taxon>
        <taxon>Spermatophyta</taxon>
        <taxon>Magnoliopsida</taxon>
        <taxon>Liliopsida</taxon>
        <taxon>Poales</taxon>
        <taxon>Poaceae</taxon>
        <taxon>BOP clade</taxon>
        <taxon>Pooideae</taxon>
        <taxon>Triticodae</taxon>
        <taxon>Triticeae</taxon>
        <taxon>Triticinae</taxon>
        <taxon>Aegilops</taxon>
    </lineage>
</organism>
<evidence type="ECO:0000313" key="2">
    <source>
        <dbReference type="EnsemblPlants" id="AET5Gv20363000.14"/>
    </source>
</evidence>